<dbReference type="Gene3D" id="3.40.220.10">
    <property type="entry name" value="Leucine Aminopeptidase, subunit E, domain 1"/>
    <property type="match status" value="1"/>
</dbReference>
<evidence type="ECO:0000256" key="3">
    <source>
        <dbReference type="ARBA" id="ARBA00022670"/>
    </source>
</evidence>
<dbReference type="Gene3D" id="3.40.630.10">
    <property type="entry name" value="Zn peptidases"/>
    <property type="match status" value="1"/>
</dbReference>
<keyword evidence="4" id="KW-0378">Hydrolase</keyword>
<dbReference type="Proteomes" id="UP000259273">
    <property type="component" value="Unassembled WGS sequence"/>
</dbReference>
<sequence length="498" mass="52274">MLANLRICALLGFSLLATVASADYLNTRNEFRTTQPENVEALVVLVPEFEGAIAAPEGWPGATATQFQRALEAQAFTGALGEQFEILAPTGLEAQRLVALGVGAGESLPRADAESVGAALATLLSTRASSTVAVNTSLLPQGSDHSSTVAALAHGADLANYRFDRYKSAPEPRPAQTYHWLTATPNAAEERYTELRALAEGVFTARELTNLPGSDGYPAAFAEQVRSRLEPLGVKITVLTPKQVLKEGMEALYGVSRGSQHGSHLLIAQWRGSKAAPIALVGKGITFDSGGYNLKLDANSLLAMTGDKAGAAAVAGTIEALARQRVPIHVVGVMPLSQNAVSGTAQLPGDVVTSASGITIEIANTDAEGRLVLADGIWYAREKFEPRVIVDIATLTGSKVRALGSDYAAVFSTDDNLVASVTEAGELTRERVWRLPLGPYEKIIDSTVADIRNTGSPGAQAGAVFLQRFAGDTPWVHIDMAGNGRHDAASQPPLTGAT</sequence>
<evidence type="ECO:0000313" key="8">
    <source>
        <dbReference type="EMBL" id="HAN28599.1"/>
    </source>
</evidence>
<dbReference type="PANTHER" id="PTHR11963:SF23">
    <property type="entry name" value="CYTOSOL AMINOPEPTIDASE"/>
    <property type="match status" value="1"/>
</dbReference>
<dbReference type="AlphaFoldDB" id="A0A3C1KPG7"/>
<keyword evidence="5" id="KW-0464">Manganese</keyword>
<feature type="chain" id="PRO_5017551211" evidence="6">
    <location>
        <begin position="23"/>
        <end position="498"/>
    </location>
</feature>
<organism evidence="8 9">
    <name type="scientific">Haliea salexigens</name>
    <dbReference type="NCBI Taxonomy" id="287487"/>
    <lineage>
        <taxon>Bacteria</taxon>
        <taxon>Pseudomonadati</taxon>
        <taxon>Pseudomonadota</taxon>
        <taxon>Gammaproteobacteria</taxon>
        <taxon>Cellvibrionales</taxon>
        <taxon>Halieaceae</taxon>
        <taxon>Haliea</taxon>
    </lineage>
</organism>
<name>A0A3C1KPG7_9GAMM</name>
<keyword evidence="2" id="KW-0031">Aminopeptidase</keyword>
<evidence type="ECO:0000313" key="9">
    <source>
        <dbReference type="Proteomes" id="UP000259273"/>
    </source>
</evidence>
<reference evidence="8 9" key="1">
    <citation type="journal article" date="2018" name="Nat. Biotechnol.">
        <title>A standardized bacterial taxonomy based on genome phylogeny substantially revises the tree of life.</title>
        <authorList>
            <person name="Parks D.H."/>
            <person name="Chuvochina M."/>
            <person name="Waite D.W."/>
            <person name="Rinke C."/>
            <person name="Skarshewski A."/>
            <person name="Chaumeil P.A."/>
            <person name="Hugenholtz P."/>
        </authorList>
    </citation>
    <scope>NUCLEOTIDE SEQUENCE [LARGE SCALE GENOMIC DNA]</scope>
    <source>
        <strain evidence="8">UBA9158</strain>
    </source>
</reference>
<feature type="non-terminal residue" evidence="8">
    <location>
        <position position="498"/>
    </location>
</feature>
<protein>
    <submittedName>
        <fullName evidence="8">Peptidase M17</fullName>
    </submittedName>
</protein>
<evidence type="ECO:0000256" key="6">
    <source>
        <dbReference type="SAM" id="SignalP"/>
    </source>
</evidence>
<dbReference type="STRING" id="1121937.GCA_000423125_00399"/>
<dbReference type="EMBL" id="DMND01000174">
    <property type="protein sequence ID" value="HAN28599.1"/>
    <property type="molecule type" value="Genomic_DNA"/>
</dbReference>
<dbReference type="Pfam" id="PF02789">
    <property type="entry name" value="Peptidase_M17_N"/>
    <property type="match status" value="1"/>
</dbReference>
<dbReference type="PROSITE" id="PS00631">
    <property type="entry name" value="CYTOSOL_AP"/>
    <property type="match status" value="1"/>
</dbReference>
<evidence type="ECO:0000256" key="2">
    <source>
        <dbReference type="ARBA" id="ARBA00022438"/>
    </source>
</evidence>
<dbReference type="CDD" id="cd00433">
    <property type="entry name" value="Peptidase_M17"/>
    <property type="match status" value="1"/>
</dbReference>
<keyword evidence="3" id="KW-0645">Protease</keyword>
<dbReference type="PRINTS" id="PR00481">
    <property type="entry name" value="LAMNOPPTDASE"/>
</dbReference>
<dbReference type="InterPro" id="IPR011356">
    <property type="entry name" value="Leucine_aapep/pepB"/>
</dbReference>
<comment type="similarity">
    <text evidence="1">Belongs to the peptidase M17 family.</text>
</comment>
<dbReference type="InterPro" id="IPR043472">
    <property type="entry name" value="Macro_dom-like"/>
</dbReference>
<dbReference type="GO" id="GO:0005737">
    <property type="term" value="C:cytoplasm"/>
    <property type="evidence" value="ECO:0007669"/>
    <property type="project" value="InterPro"/>
</dbReference>
<dbReference type="InterPro" id="IPR008283">
    <property type="entry name" value="Peptidase_M17_N"/>
</dbReference>
<dbReference type="GO" id="GO:0070006">
    <property type="term" value="F:metalloaminopeptidase activity"/>
    <property type="evidence" value="ECO:0007669"/>
    <property type="project" value="InterPro"/>
</dbReference>
<evidence type="ECO:0000256" key="1">
    <source>
        <dbReference type="ARBA" id="ARBA00009528"/>
    </source>
</evidence>
<feature type="domain" description="Cytosol aminopeptidase" evidence="7">
    <location>
        <begin position="364"/>
        <end position="371"/>
    </location>
</feature>
<dbReference type="SUPFAM" id="SSF52949">
    <property type="entry name" value="Macro domain-like"/>
    <property type="match status" value="1"/>
</dbReference>
<keyword evidence="6" id="KW-0732">Signal</keyword>
<evidence type="ECO:0000256" key="5">
    <source>
        <dbReference type="ARBA" id="ARBA00023211"/>
    </source>
</evidence>
<dbReference type="InterPro" id="IPR000819">
    <property type="entry name" value="Peptidase_M17_C"/>
</dbReference>
<dbReference type="PANTHER" id="PTHR11963">
    <property type="entry name" value="LEUCINE AMINOPEPTIDASE-RELATED"/>
    <property type="match status" value="1"/>
</dbReference>
<dbReference type="Pfam" id="PF00883">
    <property type="entry name" value="Peptidase_M17"/>
    <property type="match status" value="1"/>
</dbReference>
<evidence type="ECO:0000256" key="4">
    <source>
        <dbReference type="ARBA" id="ARBA00022801"/>
    </source>
</evidence>
<dbReference type="SUPFAM" id="SSF53187">
    <property type="entry name" value="Zn-dependent exopeptidases"/>
    <property type="match status" value="1"/>
</dbReference>
<evidence type="ECO:0000259" key="7">
    <source>
        <dbReference type="PROSITE" id="PS00631"/>
    </source>
</evidence>
<proteinExistence type="inferred from homology"/>
<dbReference type="GO" id="GO:0030145">
    <property type="term" value="F:manganese ion binding"/>
    <property type="evidence" value="ECO:0007669"/>
    <property type="project" value="InterPro"/>
</dbReference>
<accession>A0A3C1KPG7</accession>
<dbReference type="GO" id="GO:0006508">
    <property type="term" value="P:proteolysis"/>
    <property type="evidence" value="ECO:0007669"/>
    <property type="project" value="UniProtKB-KW"/>
</dbReference>
<comment type="caution">
    <text evidence="8">The sequence shown here is derived from an EMBL/GenBank/DDBJ whole genome shotgun (WGS) entry which is preliminary data.</text>
</comment>
<feature type="signal peptide" evidence="6">
    <location>
        <begin position="1"/>
        <end position="22"/>
    </location>
</feature>
<gene>
    <name evidence="8" type="ORF">DCP75_12915</name>
</gene>